<comment type="caution">
    <text evidence="5">The sequence shown here is derived from an EMBL/GenBank/DDBJ whole genome shotgun (WGS) entry which is preliminary data.</text>
</comment>
<dbReference type="GO" id="GO:0046982">
    <property type="term" value="F:protein heterodimerization activity"/>
    <property type="evidence" value="ECO:0007669"/>
    <property type="project" value="InterPro"/>
</dbReference>
<dbReference type="PANTHER" id="PTHR11064">
    <property type="entry name" value="CCAAT-BINDING TRANSCRIPTION FACTOR-RELATED"/>
    <property type="match status" value="1"/>
</dbReference>
<accession>A0AAD8IBF2</accession>
<name>A0AAD8IBF2_9APIA</name>
<evidence type="ECO:0000256" key="2">
    <source>
        <dbReference type="ARBA" id="ARBA00023015"/>
    </source>
</evidence>
<reference evidence="5" key="2">
    <citation type="submission" date="2023-05" db="EMBL/GenBank/DDBJ databases">
        <authorList>
            <person name="Schelkunov M.I."/>
        </authorList>
    </citation>
    <scope>NUCLEOTIDE SEQUENCE</scope>
    <source>
        <strain evidence="5">Hsosn_3</strain>
        <tissue evidence="5">Leaf</tissue>
    </source>
</reference>
<dbReference type="CDD" id="cd22907">
    <property type="entry name" value="HFD_NFYB"/>
    <property type="match status" value="1"/>
</dbReference>
<sequence length="134" mass="15318">MIDGLGLNEPQKFIGTISTEIDNNQDAGDKEFIVREQDRFMPIAKVIRLMWKSIPPHAKISDDAKELVQESVSEFITFVTSEAYFRCQKEHRKTVTAEDVLWAMSSLGFDDYIVLENGKFEAYFKYVLDGISGN</sequence>
<keyword evidence="2" id="KW-0805">Transcription regulation</keyword>
<dbReference type="GO" id="GO:0016602">
    <property type="term" value="C:CCAAT-binding factor complex"/>
    <property type="evidence" value="ECO:0007669"/>
    <property type="project" value="InterPro"/>
</dbReference>
<gene>
    <name evidence="5" type="ORF">POM88_020467</name>
</gene>
<dbReference type="InterPro" id="IPR009072">
    <property type="entry name" value="Histone-fold"/>
</dbReference>
<proteinExistence type="inferred from homology"/>
<feature type="domain" description="Transcription factor CBF/NF-Y/archaeal histone" evidence="4">
    <location>
        <begin position="40"/>
        <end position="104"/>
    </location>
</feature>
<evidence type="ECO:0000256" key="3">
    <source>
        <dbReference type="ARBA" id="ARBA00023163"/>
    </source>
</evidence>
<protein>
    <submittedName>
        <fullName evidence="5">Nuclear transcription factor Y subunit B-6-like protein</fullName>
    </submittedName>
</protein>
<organism evidence="5 6">
    <name type="scientific">Heracleum sosnowskyi</name>
    <dbReference type="NCBI Taxonomy" id="360622"/>
    <lineage>
        <taxon>Eukaryota</taxon>
        <taxon>Viridiplantae</taxon>
        <taxon>Streptophyta</taxon>
        <taxon>Embryophyta</taxon>
        <taxon>Tracheophyta</taxon>
        <taxon>Spermatophyta</taxon>
        <taxon>Magnoliopsida</taxon>
        <taxon>eudicotyledons</taxon>
        <taxon>Gunneridae</taxon>
        <taxon>Pentapetalae</taxon>
        <taxon>asterids</taxon>
        <taxon>campanulids</taxon>
        <taxon>Apiales</taxon>
        <taxon>Apiaceae</taxon>
        <taxon>Apioideae</taxon>
        <taxon>apioid superclade</taxon>
        <taxon>Tordylieae</taxon>
        <taxon>Tordyliinae</taxon>
        <taxon>Heracleum</taxon>
    </lineage>
</organism>
<keyword evidence="6" id="KW-1185">Reference proteome</keyword>
<dbReference type="Gene3D" id="1.10.20.10">
    <property type="entry name" value="Histone, subunit A"/>
    <property type="match status" value="1"/>
</dbReference>
<dbReference type="Proteomes" id="UP001237642">
    <property type="component" value="Unassembled WGS sequence"/>
</dbReference>
<evidence type="ECO:0000313" key="5">
    <source>
        <dbReference type="EMBL" id="KAK1382732.1"/>
    </source>
</evidence>
<dbReference type="EMBL" id="JAUIZM010000005">
    <property type="protein sequence ID" value="KAK1382732.1"/>
    <property type="molecule type" value="Genomic_DNA"/>
</dbReference>
<dbReference type="GO" id="GO:0000978">
    <property type="term" value="F:RNA polymerase II cis-regulatory region sequence-specific DNA binding"/>
    <property type="evidence" value="ECO:0007669"/>
    <property type="project" value="TreeGrafter"/>
</dbReference>
<dbReference type="PRINTS" id="PR00615">
    <property type="entry name" value="CCAATSUBUNTA"/>
</dbReference>
<keyword evidence="3" id="KW-0804">Transcription</keyword>
<comment type="similarity">
    <text evidence="1">Belongs to the NFYB/HAP3 subunit family.</text>
</comment>
<dbReference type="Pfam" id="PF00808">
    <property type="entry name" value="CBFD_NFYB_HMF"/>
    <property type="match status" value="1"/>
</dbReference>
<dbReference type="InterPro" id="IPR027113">
    <property type="entry name" value="Transc_fact_NFYB/HAP3"/>
</dbReference>
<dbReference type="InterPro" id="IPR003958">
    <property type="entry name" value="CBFA_NFYB_domain"/>
</dbReference>
<dbReference type="SUPFAM" id="SSF47113">
    <property type="entry name" value="Histone-fold"/>
    <property type="match status" value="1"/>
</dbReference>
<dbReference type="AlphaFoldDB" id="A0AAD8IBF2"/>
<evidence type="ECO:0000259" key="4">
    <source>
        <dbReference type="Pfam" id="PF00808"/>
    </source>
</evidence>
<dbReference type="PANTHER" id="PTHR11064:SF196">
    <property type="entry name" value="NUCLEAR TRANSCRIPTION FACTOR Y SUBUNIT B-6"/>
    <property type="match status" value="1"/>
</dbReference>
<dbReference type="GO" id="GO:0001228">
    <property type="term" value="F:DNA-binding transcription activator activity, RNA polymerase II-specific"/>
    <property type="evidence" value="ECO:0007669"/>
    <property type="project" value="InterPro"/>
</dbReference>
<reference evidence="5" key="1">
    <citation type="submission" date="2023-02" db="EMBL/GenBank/DDBJ databases">
        <title>Genome of toxic invasive species Heracleum sosnowskyi carries increased number of genes despite the absence of recent whole-genome duplications.</title>
        <authorList>
            <person name="Schelkunov M."/>
            <person name="Shtratnikova V."/>
            <person name="Makarenko M."/>
            <person name="Klepikova A."/>
            <person name="Omelchenko D."/>
            <person name="Novikova G."/>
            <person name="Obukhova E."/>
            <person name="Bogdanov V."/>
            <person name="Penin A."/>
            <person name="Logacheva M."/>
        </authorList>
    </citation>
    <scope>NUCLEOTIDE SEQUENCE</scope>
    <source>
        <strain evidence="5">Hsosn_3</strain>
        <tissue evidence="5">Leaf</tissue>
    </source>
</reference>
<evidence type="ECO:0000256" key="1">
    <source>
        <dbReference type="ARBA" id="ARBA00009053"/>
    </source>
</evidence>
<evidence type="ECO:0000313" key="6">
    <source>
        <dbReference type="Proteomes" id="UP001237642"/>
    </source>
</evidence>